<keyword evidence="1" id="KW-0472">Membrane</keyword>
<evidence type="ECO:0000256" key="1">
    <source>
        <dbReference type="SAM" id="Phobius"/>
    </source>
</evidence>
<sequence>MSEYFFCLLYFVLLYKFWLLSFHLVGSQKTR</sequence>
<name>A0A2P2QG80_RHIMU</name>
<keyword evidence="1" id="KW-1133">Transmembrane helix</keyword>
<proteinExistence type="predicted"/>
<reference evidence="2" key="1">
    <citation type="submission" date="2018-02" db="EMBL/GenBank/DDBJ databases">
        <title>Rhizophora mucronata_Transcriptome.</title>
        <authorList>
            <person name="Meera S.P."/>
            <person name="Sreeshan A."/>
            <person name="Augustine A."/>
        </authorList>
    </citation>
    <scope>NUCLEOTIDE SEQUENCE</scope>
    <source>
        <tissue evidence="2">Leaf</tissue>
    </source>
</reference>
<feature type="transmembrane region" description="Helical" evidence="1">
    <location>
        <begin position="6"/>
        <end position="25"/>
    </location>
</feature>
<keyword evidence="1" id="KW-0812">Transmembrane</keyword>
<dbReference type="AlphaFoldDB" id="A0A2P2QG80"/>
<evidence type="ECO:0000313" key="2">
    <source>
        <dbReference type="EMBL" id="MBX65905.1"/>
    </source>
</evidence>
<dbReference type="EMBL" id="GGEC01085421">
    <property type="protein sequence ID" value="MBX65905.1"/>
    <property type="molecule type" value="Transcribed_RNA"/>
</dbReference>
<accession>A0A2P2QG80</accession>
<organism evidence="2">
    <name type="scientific">Rhizophora mucronata</name>
    <name type="common">Asiatic mangrove</name>
    <dbReference type="NCBI Taxonomy" id="61149"/>
    <lineage>
        <taxon>Eukaryota</taxon>
        <taxon>Viridiplantae</taxon>
        <taxon>Streptophyta</taxon>
        <taxon>Embryophyta</taxon>
        <taxon>Tracheophyta</taxon>
        <taxon>Spermatophyta</taxon>
        <taxon>Magnoliopsida</taxon>
        <taxon>eudicotyledons</taxon>
        <taxon>Gunneridae</taxon>
        <taxon>Pentapetalae</taxon>
        <taxon>rosids</taxon>
        <taxon>fabids</taxon>
        <taxon>Malpighiales</taxon>
        <taxon>Rhizophoraceae</taxon>
        <taxon>Rhizophora</taxon>
    </lineage>
</organism>
<protein>
    <submittedName>
        <fullName evidence="2">Uncharacterized protein</fullName>
    </submittedName>
</protein>